<feature type="compositionally biased region" description="Polar residues" evidence="1">
    <location>
        <begin position="67"/>
        <end position="76"/>
    </location>
</feature>
<name>A0A4Y2WZF9_ARAVE</name>
<feature type="non-terminal residue" evidence="2">
    <location>
        <position position="1"/>
    </location>
</feature>
<organism evidence="2 3">
    <name type="scientific">Araneus ventricosus</name>
    <name type="common">Orbweaver spider</name>
    <name type="synonym">Epeira ventricosa</name>
    <dbReference type="NCBI Taxonomy" id="182803"/>
    <lineage>
        <taxon>Eukaryota</taxon>
        <taxon>Metazoa</taxon>
        <taxon>Ecdysozoa</taxon>
        <taxon>Arthropoda</taxon>
        <taxon>Chelicerata</taxon>
        <taxon>Arachnida</taxon>
        <taxon>Araneae</taxon>
        <taxon>Araneomorphae</taxon>
        <taxon>Entelegynae</taxon>
        <taxon>Araneoidea</taxon>
        <taxon>Araneidae</taxon>
        <taxon>Araneus</taxon>
    </lineage>
</organism>
<accession>A0A4Y2WZF9</accession>
<gene>
    <name evidence="2" type="ORF">AVEN_201331_1</name>
</gene>
<evidence type="ECO:0000313" key="2">
    <source>
        <dbReference type="EMBL" id="GBO42268.1"/>
    </source>
</evidence>
<evidence type="ECO:0000256" key="1">
    <source>
        <dbReference type="SAM" id="MobiDB-lite"/>
    </source>
</evidence>
<proteinExistence type="predicted"/>
<protein>
    <submittedName>
        <fullName evidence="2">Uncharacterized protein</fullName>
    </submittedName>
</protein>
<keyword evidence="3" id="KW-1185">Reference proteome</keyword>
<dbReference type="AlphaFoldDB" id="A0A4Y2WZF9"/>
<dbReference type="EMBL" id="BGPR01068280">
    <property type="protein sequence ID" value="GBO42268.1"/>
    <property type="molecule type" value="Genomic_DNA"/>
</dbReference>
<comment type="caution">
    <text evidence="2">The sequence shown here is derived from an EMBL/GenBank/DDBJ whole genome shotgun (WGS) entry which is preliminary data.</text>
</comment>
<sequence>SSSEELFQKSPRSLPSHFLLTPLSSSWGNGPEKSLQQITVNSVAGVHLSEPIGSLPFFGPVLSSQAVSQTGDNLPFSSRPLKSRPLAPD</sequence>
<feature type="region of interest" description="Disordered" evidence="1">
    <location>
        <begin position="67"/>
        <end position="89"/>
    </location>
</feature>
<reference evidence="2 3" key="1">
    <citation type="journal article" date="2019" name="Sci. Rep.">
        <title>Orb-weaving spider Araneus ventricosus genome elucidates the spidroin gene catalogue.</title>
        <authorList>
            <person name="Kono N."/>
            <person name="Nakamura H."/>
            <person name="Ohtoshi R."/>
            <person name="Moran D.A.P."/>
            <person name="Shinohara A."/>
            <person name="Yoshida Y."/>
            <person name="Fujiwara M."/>
            <person name="Mori M."/>
            <person name="Tomita M."/>
            <person name="Arakawa K."/>
        </authorList>
    </citation>
    <scope>NUCLEOTIDE SEQUENCE [LARGE SCALE GENOMIC DNA]</scope>
</reference>
<dbReference type="Proteomes" id="UP000499080">
    <property type="component" value="Unassembled WGS sequence"/>
</dbReference>
<evidence type="ECO:0000313" key="3">
    <source>
        <dbReference type="Proteomes" id="UP000499080"/>
    </source>
</evidence>